<evidence type="ECO:0000259" key="8">
    <source>
        <dbReference type="PROSITE" id="PS50106"/>
    </source>
</evidence>
<dbReference type="PANTHER" id="PTHR32060">
    <property type="entry name" value="TAIL-SPECIFIC PROTEASE"/>
    <property type="match status" value="1"/>
</dbReference>
<dbReference type="InterPro" id="IPR004447">
    <property type="entry name" value="Peptidase_S41A"/>
</dbReference>
<reference evidence="10" key="1">
    <citation type="submission" date="2016-10" db="EMBL/GenBank/DDBJ databases">
        <authorList>
            <person name="Varghese N."/>
            <person name="Submissions S."/>
        </authorList>
    </citation>
    <scope>NUCLEOTIDE SEQUENCE [LARGE SCALE GENOMIC DNA]</scope>
    <source>
        <strain evidence="10">DSM 17616</strain>
    </source>
</reference>
<dbReference type="NCBIfam" id="NF008388">
    <property type="entry name" value="PRK11186.1"/>
    <property type="match status" value="1"/>
</dbReference>
<dbReference type="Pfam" id="PF11818">
    <property type="entry name" value="DUF3340"/>
    <property type="match status" value="1"/>
</dbReference>
<dbReference type="NCBIfam" id="TIGR00225">
    <property type="entry name" value="prc"/>
    <property type="match status" value="1"/>
</dbReference>
<feature type="signal peptide" evidence="7">
    <location>
        <begin position="1"/>
        <end position="19"/>
    </location>
</feature>
<keyword evidence="3 5" id="KW-0378">Hydrolase</keyword>
<evidence type="ECO:0000256" key="4">
    <source>
        <dbReference type="ARBA" id="ARBA00022825"/>
    </source>
</evidence>
<evidence type="ECO:0000313" key="10">
    <source>
        <dbReference type="Proteomes" id="UP000199371"/>
    </source>
</evidence>
<evidence type="ECO:0000256" key="6">
    <source>
        <dbReference type="SAM" id="Coils"/>
    </source>
</evidence>
<dbReference type="InterPro" id="IPR040573">
    <property type="entry name" value="TSP_N"/>
</dbReference>
<dbReference type="Gene3D" id="3.90.226.10">
    <property type="entry name" value="2-enoyl-CoA Hydratase, Chain A, domain 1"/>
    <property type="match status" value="1"/>
</dbReference>
<dbReference type="FunFam" id="3.90.226.10:FF:000090">
    <property type="entry name" value="Tail-specific protease"/>
    <property type="match status" value="1"/>
</dbReference>
<dbReference type="GO" id="GO:0008236">
    <property type="term" value="F:serine-type peptidase activity"/>
    <property type="evidence" value="ECO:0007669"/>
    <property type="project" value="UniProtKB-KW"/>
</dbReference>
<dbReference type="CDD" id="cd06782">
    <property type="entry name" value="cpPDZ_CPP-like"/>
    <property type="match status" value="1"/>
</dbReference>
<dbReference type="AlphaFoldDB" id="A0A1H6LKA0"/>
<dbReference type="GO" id="GO:0030288">
    <property type="term" value="C:outer membrane-bounded periplasmic space"/>
    <property type="evidence" value="ECO:0007669"/>
    <property type="project" value="TreeGrafter"/>
</dbReference>
<dbReference type="SUPFAM" id="SSF50156">
    <property type="entry name" value="PDZ domain-like"/>
    <property type="match status" value="1"/>
</dbReference>
<accession>A0A1H6LKA0</accession>
<dbReference type="Pfam" id="PF17804">
    <property type="entry name" value="TSP_NTD"/>
    <property type="match status" value="1"/>
</dbReference>
<dbReference type="Gene3D" id="3.30.750.44">
    <property type="match status" value="1"/>
</dbReference>
<gene>
    <name evidence="9" type="ORF">SAMN05660691_01977</name>
</gene>
<protein>
    <submittedName>
        <fullName evidence="9">Carboxyl-terminal processing protease</fullName>
    </submittedName>
</protein>
<dbReference type="CDD" id="cd07560">
    <property type="entry name" value="Peptidase_S41_CPP"/>
    <property type="match status" value="1"/>
</dbReference>
<dbReference type="STRING" id="173990.SAMN05660691_01977"/>
<dbReference type="SMART" id="SM00245">
    <property type="entry name" value="TSPc"/>
    <property type="match status" value="1"/>
</dbReference>
<feature type="chain" id="PRO_5011702856" evidence="7">
    <location>
        <begin position="20"/>
        <end position="674"/>
    </location>
</feature>
<evidence type="ECO:0000313" key="9">
    <source>
        <dbReference type="EMBL" id="SEH88917.1"/>
    </source>
</evidence>
<keyword evidence="6" id="KW-0175">Coiled coil</keyword>
<dbReference type="InterPro" id="IPR005151">
    <property type="entry name" value="Tail-specific_protease"/>
</dbReference>
<proteinExistence type="inferred from homology"/>
<dbReference type="InterPro" id="IPR036034">
    <property type="entry name" value="PDZ_sf"/>
</dbReference>
<dbReference type="Pfam" id="PF00595">
    <property type="entry name" value="PDZ"/>
    <property type="match status" value="1"/>
</dbReference>
<dbReference type="InterPro" id="IPR001478">
    <property type="entry name" value="PDZ"/>
</dbReference>
<dbReference type="SMART" id="SM00228">
    <property type="entry name" value="PDZ"/>
    <property type="match status" value="1"/>
</dbReference>
<dbReference type="PANTHER" id="PTHR32060:SF22">
    <property type="entry name" value="CARBOXYL-TERMINAL-PROCESSING PEPTIDASE 3, CHLOROPLASTIC"/>
    <property type="match status" value="1"/>
</dbReference>
<feature type="coiled-coil region" evidence="6">
    <location>
        <begin position="606"/>
        <end position="633"/>
    </location>
</feature>
<dbReference type="OrthoDB" id="9812068at2"/>
<dbReference type="InterPro" id="IPR029045">
    <property type="entry name" value="ClpP/crotonase-like_dom_sf"/>
</dbReference>
<evidence type="ECO:0000256" key="3">
    <source>
        <dbReference type="ARBA" id="ARBA00022801"/>
    </source>
</evidence>
<keyword evidence="4 5" id="KW-0720">Serine protease</keyword>
<sequence length="674" mass="75299">MKKHSALAIAFLVAFGLNAAPDAAKEPLVLPTMAQDAQHATASKRIAALFTRGHYTNVQLDDALSSRMFDTYLKNLDYYRNVLTKADVDGFEKYRDQFDDGINKGNLGFAFEMFNLTLKRRSERFDYALQLLDKGFDFTVEDQYSYDREDAAWPASDAELNEIWRQRVKFDALNLKLAGKEAEEINTILAKRYRNTQKRLAQTESEDVFQLVMNSFARSIEAHTSYLSPRNADRFQQEMNLSLEGIGAVLRADEDYTVIQSLVPGGPADLTQKLKPKDKIIGVAQDKTEFVDVIGWRLDDVVDLIKGPKGSTVRLQVVGANDIGTSQAQVITIVRDKIRLEDRAAKAEVFKPVLSELDQKIGVISIPGFYNNLADDVKKLLADLKTEKVDGIIVDLRGNGGGSLQEATLLTGLFIDRGPVVQIREGDGKVSVSQDNDGVSYYDGPLTVMVDRYSASASEIFAAAMQDYGRALIVGEQTFGKGTVQQHRGLGRIYDMFESPLGSVQYTIAKFYRINGGSTQHKGVIPDIQFPTAIDPAEWGESKEEYALPWDSINAANYTTLNDLSQLVPALQQKHQARISKEAEFQYLMQDIADYKQQMNDKTVSLREANRVAERDENKAKQLVRTNERLKRLGLPEVTSLDDVPEKVEKIDAFLEEAASITADLKAVTRLAKK</sequence>
<evidence type="ECO:0000256" key="7">
    <source>
        <dbReference type="SAM" id="SignalP"/>
    </source>
</evidence>
<keyword evidence="7" id="KW-0732">Signal</keyword>
<dbReference type="GO" id="GO:0004175">
    <property type="term" value="F:endopeptidase activity"/>
    <property type="evidence" value="ECO:0007669"/>
    <property type="project" value="TreeGrafter"/>
</dbReference>
<name>A0A1H6LKA0_9GAMM</name>
<dbReference type="Proteomes" id="UP000199371">
    <property type="component" value="Unassembled WGS sequence"/>
</dbReference>
<dbReference type="GO" id="GO:0007165">
    <property type="term" value="P:signal transduction"/>
    <property type="evidence" value="ECO:0007669"/>
    <property type="project" value="TreeGrafter"/>
</dbReference>
<feature type="domain" description="PDZ" evidence="8">
    <location>
        <begin position="246"/>
        <end position="306"/>
    </location>
</feature>
<dbReference type="RefSeq" id="WP_092792824.1">
    <property type="nucleotide sequence ID" value="NZ_FNXF01000006.1"/>
</dbReference>
<dbReference type="InterPro" id="IPR020992">
    <property type="entry name" value="Tail_Prtase_C"/>
</dbReference>
<evidence type="ECO:0000256" key="1">
    <source>
        <dbReference type="ARBA" id="ARBA00009179"/>
    </source>
</evidence>
<dbReference type="EMBL" id="FNXF01000006">
    <property type="protein sequence ID" value="SEH88917.1"/>
    <property type="molecule type" value="Genomic_DNA"/>
</dbReference>
<organism evidence="9 10">
    <name type="scientific">Rheinheimera pacifica</name>
    <dbReference type="NCBI Taxonomy" id="173990"/>
    <lineage>
        <taxon>Bacteria</taxon>
        <taxon>Pseudomonadati</taxon>
        <taxon>Pseudomonadota</taxon>
        <taxon>Gammaproteobacteria</taxon>
        <taxon>Chromatiales</taxon>
        <taxon>Chromatiaceae</taxon>
        <taxon>Rheinheimera</taxon>
    </lineage>
</organism>
<evidence type="ECO:0000256" key="2">
    <source>
        <dbReference type="ARBA" id="ARBA00022670"/>
    </source>
</evidence>
<comment type="similarity">
    <text evidence="1 5">Belongs to the peptidase S41A family.</text>
</comment>
<dbReference type="GO" id="GO:0006508">
    <property type="term" value="P:proteolysis"/>
    <property type="evidence" value="ECO:0007669"/>
    <property type="project" value="UniProtKB-KW"/>
</dbReference>
<keyword evidence="2 5" id="KW-0645">Protease</keyword>
<dbReference type="SUPFAM" id="SSF52096">
    <property type="entry name" value="ClpP/crotonase"/>
    <property type="match status" value="1"/>
</dbReference>
<keyword evidence="10" id="KW-1185">Reference proteome</keyword>
<dbReference type="Gene3D" id="2.30.42.10">
    <property type="match status" value="1"/>
</dbReference>
<dbReference type="Pfam" id="PF03572">
    <property type="entry name" value="Peptidase_S41"/>
    <property type="match status" value="1"/>
</dbReference>
<evidence type="ECO:0000256" key="5">
    <source>
        <dbReference type="RuleBase" id="RU004404"/>
    </source>
</evidence>
<dbReference type="PROSITE" id="PS50106">
    <property type="entry name" value="PDZ"/>
    <property type="match status" value="1"/>
</dbReference>